<dbReference type="AlphaFoldDB" id="A0A1P8WDY1"/>
<feature type="transmembrane region" description="Helical" evidence="1">
    <location>
        <begin position="54"/>
        <end position="72"/>
    </location>
</feature>
<dbReference type="RefSeq" id="WP_077023906.1">
    <property type="nucleotide sequence ID" value="NZ_CP017641.1"/>
</dbReference>
<keyword evidence="4" id="KW-1185">Reference proteome</keyword>
<evidence type="ECO:0000259" key="2">
    <source>
        <dbReference type="Pfam" id="PF03779"/>
    </source>
</evidence>
<keyword evidence="1" id="KW-0812">Transmembrane</keyword>
<keyword evidence="1" id="KW-0472">Membrane</keyword>
<reference evidence="3 4" key="1">
    <citation type="journal article" date="2016" name="Front. Microbiol.">
        <title>Fuerstia marisgermanicae gen. nov., sp. nov., an Unusual Member of the Phylum Planctomycetes from the German Wadden Sea.</title>
        <authorList>
            <person name="Kohn T."/>
            <person name="Heuer A."/>
            <person name="Jogler M."/>
            <person name="Vollmers J."/>
            <person name="Boedeker C."/>
            <person name="Bunk B."/>
            <person name="Rast P."/>
            <person name="Borchert D."/>
            <person name="Glockner I."/>
            <person name="Freese H.M."/>
            <person name="Klenk H.P."/>
            <person name="Overmann J."/>
            <person name="Kaster A.K."/>
            <person name="Rohde M."/>
            <person name="Wiegand S."/>
            <person name="Jogler C."/>
        </authorList>
    </citation>
    <scope>NUCLEOTIDE SEQUENCE [LARGE SCALE GENOMIC DNA]</scope>
    <source>
        <strain evidence="3 4">NH11</strain>
    </source>
</reference>
<dbReference type="Proteomes" id="UP000187735">
    <property type="component" value="Chromosome"/>
</dbReference>
<evidence type="ECO:0000313" key="4">
    <source>
        <dbReference type="Proteomes" id="UP000187735"/>
    </source>
</evidence>
<proteinExistence type="predicted"/>
<accession>A0A1P8WDY1</accession>
<dbReference type="EMBL" id="CP017641">
    <property type="protein sequence ID" value="APZ92260.1"/>
    <property type="molecule type" value="Genomic_DNA"/>
</dbReference>
<dbReference type="STRING" id="1891926.Fuma_01870"/>
<dbReference type="KEGG" id="fmr:Fuma_01870"/>
<dbReference type="OrthoDB" id="272406at2"/>
<feature type="transmembrane region" description="Helical" evidence="1">
    <location>
        <begin position="5"/>
        <end position="23"/>
    </location>
</feature>
<feature type="domain" description="SPW repeat-containing integral membrane" evidence="2">
    <location>
        <begin position="2"/>
        <end position="95"/>
    </location>
</feature>
<evidence type="ECO:0000256" key="1">
    <source>
        <dbReference type="SAM" id="Phobius"/>
    </source>
</evidence>
<name>A0A1P8WDY1_9PLAN</name>
<keyword evidence="1" id="KW-1133">Transmembrane helix</keyword>
<feature type="transmembrane region" description="Helical" evidence="1">
    <location>
        <begin position="29"/>
        <end position="49"/>
    </location>
</feature>
<evidence type="ECO:0000313" key="3">
    <source>
        <dbReference type="EMBL" id="APZ92260.1"/>
    </source>
</evidence>
<dbReference type="InterPro" id="IPR005530">
    <property type="entry name" value="SPW"/>
</dbReference>
<sequence length="116" mass="12838">MWGRIVEIMTAVWLMLSPFIFRAQDNATLVWVDVLTGLSICTLAGLSWWKPTRYAHVLILFIAIGLVVHGRLDGTPPAPVHQNHIVVGLFLLMIAIIPNDASDPPKAWRANSADLT</sequence>
<dbReference type="Pfam" id="PF03779">
    <property type="entry name" value="SPW"/>
    <property type="match status" value="1"/>
</dbReference>
<organism evidence="3 4">
    <name type="scientific">Fuerstiella marisgermanici</name>
    <dbReference type="NCBI Taxonomy" id="1891926"/>
    <lineage>
        <taxon>Bacteria</taxon>
        <taxon>Pseudomonadati</taxon>
        <taxon>Planctomycetota</taxon>
        <taxon>Planctomycetia</taxon>
        <taxon>Planctomycetales</taxon>
        <taxon>Planctomycetaceae</taxon>
        <taxon>Fuerstiella</taxon>
    </lineage>
</organism>
<protein>
    <recommendedName>
        <fullName evidence="2">SPW repeat-containing integral membrane domain-containing protein</fullName>
    </recommendedName>
</protein>
<feature type="transmembrane region" description="Helical" evidence="1">
    <location>
        <begin position="84"/>
        <end position="101"/>
    </location>
</feature>
<gene>
    <name evidence="3" type="ORF">Fuma_01870</name>
</gene>